<dbReference type="Proteomes" id="UP001320148">
    <property type="component" value="Chromosome"/>
</dbReference>
<reference evidence="1 2" key="1">
    <citation type="submission" date="2021-02" db="EMBL/GenBank/DDBJ databases">
        <title>Complete genome of Desulfoluna sp. strain ASN36.</title>
        <authorList>
            <person name="Takahashi A."/>
            <person name="Kojima H."/>
            <person name="Fukui M."/>
        </authorList>
    </citation>
    <scope>NUCLEOTIDE SEQUENCE [LARGE SCALE GENOMIC DNA]</scope>
    <source>
        <strain evidence="1 2">ASN36</strain>
    </source>
</reference>
<protein>
    <recommendedName>
        <fullName evidence="3">ATP-binding protein</fullName>
    </recommendedName>
</protein>
<dbReference type="EMBL" id="AP024488">
    <property type="protein sequence ID" value="BCS97573.1"/>
    <property type="molecule type" value="Genomic_DNA"/>
</dbReference>
<proteinExistence type="predicted"/>
<dbReference type="RefSeq" id="WP_236888983.1">
    <property type="nucleotide sequence ID" value="NZ_AP024488.1"/>
</dbReference>
<organism evidence="1 2">
    <name type="scientific">Desulfoluna limicola</name>
    <dbReference type="NCBI Taxonomy" id="2810562"/>
    <lineage>
        <taxon>Bacteria</taxon>
        <taxon>Pseudomonadati</taxon>
        <taxon>Thermodesulfobacteriota</taxon>
        <taxon>Desulfobacteria</taxon>
        <taxon>Desulfobacterales</taxon>
        <taxon>Desulfolunaceae</taxon>
        <taxon>Desulfoluna</taxon>
    </lineage>
</organism>
<gene>
    <name evidence="1" type="ORF">DSLASN_32050</name>
</gene>
<name>A0ABM7PKG7_9BACT</name>
<evidence type="ECO:0008006" key="3">
    <source>
        <dbReference type="Google" id="ProtNLM"/>
    </source>
</evidence>
<keyword evidence="2" id="KW-1185">Reference proteome</keyword>
<sequence>MNSTFYLPRSLSSNDDNTYTETELLSVSNYVVVLAEPGGGKTELMGSLAQQLGTAAVSARKFVHVGARHKNNPLVIDAFDELAKVDASGIDKLLSQAEAANPTRVYLSSRSSEWDTSSTHAFTEFLGYPPLVVRLCEFDETEQRAIFGHHLPGEDFAVFQAEVARFDLEALLPNPQFLKLFADAYIESERHFTDKQSIFAQAVERLAKEANPNVKRTNPTLSTAQKVNIASNVFTKLLLSGAEGVCTSEACESRMSPLLASLVNLDTVVNGILATRLFKPDDSAGQHRPVHKIVAEYCAADYLTKRIADPADPLTLPKCLPIIAPNSTVRDELRGLLGWMAALGIKPIEEAAIELDPYAVLANGDPSQLEHSSKRLLLERLKDIENKDPYFRRGDFWRRFSVAGFFTHDVVEEIKPLLVAGSDGDLRDLILELLAGSPAIGQLRDELRQLLVTPGESENSRRLANRCLLDIAGYEHRSCLAVLISEASITSLKIAAETVETLGPEAFDRGYLADFFRVCENLYPDHKRRHERTIGKRYFVKRFISGLDLQIIEWLLDELTKNLSCVCGKKSYECDCRNGISKIVGSMLDRYFELAKPPFNPVQVWQWVGNLNYHENKSANQSKAVKVLQDDDRLRQGIIAHVFVKLTDRDQIFKNQVHKFQSYSHSHSGLFFHVDDYKFIVDLAFDTDNPDLWACFIQIHHYYRNERERGPNELRRHMREQALEKPAFMREWAKTNRDRAQQLKRDRRMRHVKHTRRLARHSRQKDKSRVANIKYIRDNREIIEAGRNWNCLVRFAQLVLRAPKNIGHEFGDEKVVRNSLRNCLDFIAPHVPDLLTLAELHCSSKRSYSTEILYAACLEIMRIKGNLEEVDLPLLKALRTDIHTGYDAVSEEERNALKSEVERLIFPDAENAESFLRLYVPLCQDSCRLV</sequence>
<evidence type="ECO:0000313" key="1">
    <source>
        <dbReference type="EMBL" id="BCS97573.1"/>
    </source>
</evidence>
<accession>A0ABM7PKG7</accession>
<evidence type="ECO:0000313" key="2">
    <source>
        <dbReference type="Proteomes" id="UP001320148"/>
    </source>
</evidence>